<dbReference type="FunFam" id="3.30.70.100:FF:000002">
    <property type="entry name" value="V-type proton ATPase subunit C"/>
    <property type="match status" value="1"/>
</dbReference>
<evidence type="ECO:0000313" key="10">
    <source>
        <dbReference type="EnsemblPlants" id="OGLUM05G29440.1"/>
    </source>
</evidence>
<dbReference type="EnsemblPlants" id="OGLUM05G29440.1">
    <property type="protein sequence ID" value="OGLUM05G29440.1"/>
    <property type="gene ID" value="OGLUM05G29440"/>
</dbReference>
<evidence type="ECO:0000256" key="5">
    <source>
        <dbReference type="ARBA" id="ARBA00022781"/>
    </source>
</evidence>
<accession>A0A0E0A3M0</accession>
<dbReference type="Gene3D" id="1.20.1460.10">
    <property type="entry name" value="subunit c (vma5p) of the yeast v-atpase, domain 2"/>
    <property type="match status" value="1"/>
</dbReference>
<organism evidence="10">
    <name type="scientific">Oryza glumipatula</name>
    <dbReference type="NCBI Taxonomy" id="40148"/>
    <lineage>
        <taxon>Eukaryota</taxon>
        <taxon>Viridiplantae</taxon>
        <taxon>Streptophyta</taxon>
        <taxon>Embryophyta</taxon>
        <taxon>Tracheophyta</taxon>
        <taxon>Spermatophyta</taxon>
        <taxon>Magnoliopsida</taxon>
        <taxon>Liliopsida</taxon>
        <taxon>Poales</taxon>
        <taxon>Poaceae</taxon>
        <taxon>BOP clade</taxon>
        <taxon>Oryzoideae</taxon>
        <taxon>Oryzeae</taxon>
        <taxon>Oryzinae</taxon>
        <taxon>Oryza</taxon>
    </lineage>
</organism>
<dbReference type="Pfam" id="PF13359">
    <property type="entry name" value="DDE_Tnp_4"/>
    <property type="match status" value="1"/>
</dbReference>
<evidence type="ECO:0000256" key="7">
    <source>
        <dbReference type="ARBA" id="ARBA00025445"/>
    </source>
</evidence>
<comment type="cofactor">
    <cofactor evidence="1">
        <name>a divalent metal cation</name>
        <dbReference type="ChEBI" id="CHEBI:60240"/>
    </cofactor>
</comment>
<proteinExistence type="inferred from homology"/>
<dbReference type="PANTHER" id="PTHR10137">
    <property type="entry name" value="V-TYPE PROTON ATPASE SUBUNIT C"/>
    <property type="match status" value="1"/>
</dbReference>
<feature type="compositionally biased region" description="Basic and acidic residues" evidence="8">
    <location>
        <begin position="399"/>
        <end position="418"/>
    </location>
</feature>
<dbReference type="InterPro" id="IPR027806">
    <property type="entry name" value="HARBI1_dom"/>
</dbReference>
<dbReference type="STRING" id="40148.A0A0E0A3M0"/>
<dbReference type="PANTHER" id="PTHR10137:SF0">
    <property type="entry name" value="V-TYPE PROTON ATPASE SUBUNIT C"/>
    <property type="match status" value="1"/>
</dbReference>
<reference evidence="10" key="1">
    <citation type="submission" date="2015-04" db="UniProtKB">
        <authorList>
            <consortium name="EnsemblPlants"/>
        </authorList>
    </citation>
    <scope>IDENTIFICATION</scope>
</reference>
<dbReference type="InterPro" id="IPR004907">
    <property type="entry name" value="ATPase_V1-cplx_csu"/>
</dbReference>
<keyword evidence="4" id="KW-0479">Metal-binding</keyword>
<feature type="region of interest" description="Disordered" evidence="8">
    <location>
        <begin position="395"/>
        <end position="465"/>
    </location>
</feature>
<dbReference type="Gramene" id="OGLUM05G29440.1">
    <property type="protein sequence ID" value="OGLUM05G29440.1"/>
    <property type="gene ID" value="OGLUM05G29440"/>
</dbReference>
<keyword evidence="6" id="KW-0406">Ion transport</keyword>
<dbReference type="CDD" id="cd14785">
    <property type="entry name" value="V-ATPase_C"/>
    <property type="match status" value="1"/>
</dbReference>
<evidence type="ECO:0000256" key="8">
    <source>
        <dbReference type="SAM" id="MobiDB-lite"/>
    </source>
</evidence>
<dbReference type="SUPFAM" id="SSF118203">
    <property type="entry name" value="Vacuolar ATP synthase subunit C"/>
    <property type="match status" value="1"/>
</dbReference>
<evidence type="ECO:0000256" key="2">
    <source>
        <dbReference type="ARBA" id="ARBA00006138"/>
    </source>
</evidence>
<evidence type="ECO:0000256" key="3">
    <source>
        <dbReference type="ARBA" id="ARBA00022448"/>
    </source>
</evidence>
<comment type="function">
    <text evidence="7">Subunit of the peripheral V1 complex of vacuolar ATPase. Subunit C is necessary for the assembly of the catalytic sector of the enzyme and is likely to have a specific function in its catalytic activity. V-ATPase is responsible for acidifying a variety of intracellular compartments in eukaryotic cells.</text>
</comment>
<dbReference type="GO" id="GO:0046961">
    <property type="term" value="F:proton-transporting ATPase activity, rotational mechanism"/>
    <property type="evidence" value="ECO:0007669"/>
    <property type="project" value="InterPro"/>
</dbReference>
<feature type="compositionally biased region" description="Basic and acidic residues" evidence="8">
    <location>
        <begin position="429"/>
        <end position="438"/>
    </location>
</feature>
<dbReference type="eggNOG" id="KOG2909">
    <property type="taxonomic scope" value="Eukaryota"/>
</dbReference>
<protein>
    <recommendedName>
        <fullName evidence="9">DDE Tnp4 domain-containing protein</fullName>
    </recommendedName>
</protein>
<dbReference type="Proteomes" id="UP000026961">
    <property type="component" value="Chromosome 5"/>
</dbReference>
<dbReference type="InterPro" id="IPR036132">
    <property type="entry name" value="Vac_ATP_synth_c_sf"/>
</dbReference>
<keyword evidence="3" id="KW-0813">Transport</keyword>
<comment type="similarity">
    <text evidence="2">Belongs to the V-ATPase C subunit family.</text>
</comment>
<evidence type="ECO:0000313" key="11">
    <source>
        <dbReference type="Proteomes" id="UP000026961"/>
    </source>
</evidence>
<dbReference type="eggNOG" id="KOG4585">
    <property type="taxonomic scope" value="Eukaryota"/>
</dbReference>
<evidence type="ECO:0000256" key="4">
    <source>
        <dbReference type="ARBA" id="ARBA00022723"/>
    </source>
</evidence>
<name>A0A0E0A3M0_9ORYZ</name>
<dbReference type="HOGENOM" id="CLU_338151_0_0_1"/>
<evidence type="ECO:0000256" key="6">
    <source>
        <dbReference type="ARBA" id="ARBA00023065"/>
    </source>
</evidence>
<dbReference type="GO" id="GO:0046872">
    <property type="term" value="F:metal ion binding"/>
    <property type="evidence" value="ECO:0007669"/>
    <property type="project" value="UniProtKB-KW"/>
</dbReference>
<evidence type="ECO:0000259" key="9">
    <source>
        <dbReference type="Pfam" id="PF13359"/>
    </source>
</evidence>
<evidence type="ECO:0000256" key="1">
    <source>
        <dbReference type="ARBA" id="ARBA00001968"/>
    </source>
</evidence>
<keyword evidence="5" id="KW-0375">Hydrogen ion transport</keyword>
<feature type="domain" description="DDE Tnp4" evidence="9">
    <location>
        <begin position="630"/>
        <end position="786"/>
    </location>
</feature>
<reference evidence="10" key="2">
    <citation type="submission" date="2018-05" db="EMBL/GenBank/DDBJ databases">
        <title>OgluRS3 (Oryza glumaepatula Reference Sequence Version 3).</title>
        <authorList>
            <person name="Zhang J."/>
            <person name="Kudrna D."/>
            <person name="Lee S."/>
            <person name="Talag J."/>
            <person name="Welchert J."/>
            <person name="Wing R.A."/>
        </authorList>
    </citation>
    <scope>NUCLEOTIDE SEQUENCE [LARGE SCALE GENOMIC DNA]</scope>
</reference>
<dbReference type="Gene3D" id="3.30.70.100">
    <property type="match status" value="1"/>
</dbReference>
<dbReference type="Gene3D" id="3.30.70.1180">
    <property type="entry name" value="Vacuolar atp synthase subunit c, domain 1"/>
    <property type="match status" value="1"/>
</dbReference>
<keyword evidence="11" id="KW-1185">Reference proteome</keyword>
<dbReference type="GO" id="GO:0000221">
    <property type="term" value="C:vacuolar proton-transporting V-type ATPase, V1 domain"/>
    <property type="evidence" value="ECO:0007669"/>
    <property type="project" value="TreeGrafter"/>
</dbReference>
<dbReference type="Pfam" id="PF03223">
    <property type="entry name" value="V-ATPase_C"/>
    <property type="match status" value="1"/>
</dbReference>
<sequence length="842" mass="94721">MATRYWIVSLPVQTPGSTANSLWARLQDSISRHSFDTPLYRFNVPDLRVGTLDSLLALSDDLVKSNVFIEGVSHKIRRQIEELERAGGVESGALTVDGVPVDTYLTRFVWDEGKYPTMSPLKEIVGSIQSQVSKIEDDMKVRGAEYNNVRSQLSAINRKQTGSLAVRDLSNLVKPEDMVTSEHLVTLLAVVPKYSQKDWLSSYESLDTFVVPRSSKKLYEDNEYALYTVTLFAKVVDNFKVRAREKGFQVRDFEYSSEAQESRKEELEKLMQDQEAMRASLLQWCYASYSEVFSSWMHFCAVRVFVESILRYGLPPSFLSAVLAPSQKGEKKVRSILEELCGNVHSIYWKSEDDVGVAGLGEHRVRCCGYYVFVTLSSQKDKLGVMYRTSILGDPVPTDDSRVGKTQEEMMVKEKEIHVMSNRRRKRGESKPQAHDAGDTTPIDNILTSLDDAPPPPPPPRRELPLLQLNDHQEADDADASSSSSPHQQRRLWVKDRSRAWWELCSSADYPEADFRRAFRMSRPTFHFLCDALAAAVAKEDTALRAAIPVRQRVAVCVWRLATGEPLRVVSKRFGLGISTCHKLILEVCAAIRNLLMPRFLHWPDHPTSTAYKTRFEATSGVPGVVGAMYTTHIPIIAPKVSVAAYLNRRHTERNHKTSYSITLQGVVGPDGTFTDVCIGWPGSMSDEQVLRKSALHQRASAAAGSMSWVVGGASYPLTEWMLVPYAQRNLTWTQHAFNEKVGEVRRVATEAFVRLKGRWACLQKRTEVKLQDLPAVLAACCVLHNICETRGEDMDPDLRCDLPPDEEEDDTVLVQSESANKVRDDIAHNLLHRGLAGTAFF</sequence>
<dbReference type="AlphaFoldDB" id="A0A0E0A3M0"/>